<sequence>MLSKSAQFNASNTRWFNREEAKTIYAGLGNEIDSITDRQIIGLEE</sequence>
<dbReference type="AlphaFoldDB" id="A0A9N8Z549"/>
<reference evidence="1" key="1">
    <citation type="submission" date="2021-06" db="EMBL/GenBank/DDBJ databases">
        <authorList>
            <person name="Kallberg Y."/>
            <person name="Tangrot J."/>
            <person name="Rosling A."/>
        </authorList>
    </citation>
    <scope>NUCLEOTIDE SEQUENCE</scope>
    <source>
        <strain evidence="1">87-6 pot B 2015</strain>
    </source>
</reference>
<organism evidence="1 2">
    <name type="scientific">Funneliformis mosseae</name>
    <name type="common">Endomycorrhizal fungus</name>
    <name type="synonym">Glomus mosseae</name>
    <dbReference type="NCBI Taxonomy" id="27381"/>
    <lineage>
        <taxon>Eukaryota</taxon>
        <taxon>Fungi</taxon>
        <taxon>Fungi incertae sedis</taxon>
        <taxon>Mucoromycota</taxon>
        <taxon>Glomeromycotina</taxon>
        <taxon>Glomeromycetes</taxon>
        <taxon>Glomerales</taxon>
        <taxon>Glomeraceae</taxon>
        <taxon>Funneliformis</taxon>
    </lineage>
</organism>
<evidence type="ECO:0000313" key="2">
    <source>
        <dbReference type="Proteomes" id="UP000789375"/>
    </source>
</evidence>
<protein>
    <submittedName>
        <fullName evidence="1">9709_t:CDS:1</fullName>
    </submittedName>
</protein>
<accession>A0A9N8Z549</accession>
<dbReference type="EMBL" id="CAJVPP010000324">
    <property type="protein sequence ID" value="CAG8469593.1"/>
    <property type="molecule type" value="Genomic_DNA"/>
</dbReference>
<name>A0A9N8Z549_FUNMO</name>
<comment type="caution">
    <text evidence="1">The sequence shown here is derived from an EMBL/GenBank/DDBJ whole genome shotgun (WGS) entry which is preliminary data.</text>
</comment>
<gene>
    <name evidence="1" type="ORF">FMOSSE_LOCUS2449</name>
</gene>
<dbReference type="Proteomes" id="UP000789375">
    <property type="component" value="Unassembled WGS sequence"/>
</dbReference>
<evidence type="ECO:0000313" key="1">
    <source>
        <dbReference type="EMBL" id="CAG8469593.1"/>
    </source>
</evidence>
<proteinExistence type="predicted"/>
<keyword evidence="2" id="KW-1185">Reference proteome</keyword>